<reference evidence="10 11" key="1">
    <citation type="submission" date="2021-03" db="EMBL/GenBank/DDBJ databases">
        <title>Sneathiella sp. CAU 1612 isolated from Kang Won-do.</title>
        <authorList>
            <person name="Kim W."/>
        </authorList>
    </citation>
    <scope>NUCLEOTIDE SEQUENCE [LARGE SCALE GENOMIC DNA]</scope>
    <source>
        <strain evidence="10 11">CAU 1612</strain>
    </source>
</reference>
<dbReference type="InterPro" id="IPR036250">
    <property type="entry name" value="AcylCo_DH-like_C"/>
</dbReference>
<dbReference type="InterPro" id="IPR013786">
    <property type="entry name" value="AcylCoA_DH/ox_N"/>
</dbReference>
<dbReference type="InterPro" id="IPR046373">
    <property type="entry name" value="Acyl-CoA_Oxase/DH_mid-dom_sf"/>
</dbReference>
<dbReference type="Gene3D" id="1.20.140.10">
    <property type="entry name" value="Butyryl-CoA Dehydrogenase, subunit A, domain 3"/>
    <property type="match status" value="1"/>
</dbReference>
<evidence type="ECO:0000313" key="10">
    <source>
        <dbReference type="EMBL" id="MBO0332930.1"/>
    </source>
</evidence>
<dbReference type="PROSITE" id="PS00073">
    <property type="entry name" value="ACYL_COA_DH_2"/>
    <property type="match status" value="1"/>
</dbReference>
<dbReference type="Gene3D" id="2.40.110.10">
    <property type="entry name" value="Butyryl-CoA Dehydrogenase, subunit A, domain 2"/>
    <property type="match status" value="1"/>
</dbReference>
<dbReference type="InterPro" id="IPR037069">
    <property type="entry name" value="AcylCoA_DH/ox_N_sf"/>
</dbReference>
<organism evidence="10 11">
    <name type="scientific">Sneathiella sedimenti</name>
    <dbReference type="NCBI Taxonomy" id="2816034"/>
    <lineage>
        <taxon>Bacteria</taxon>
        <taxon>Pseudomonadati</taxon>
        <taxon>Pseudomonadota</taxon>
        <taxon>Alphaproteobacteria</taxon>
        <taxon>Sneathiellales</taxon>
        <taxon>Sneathiellaceae</taxon>
        <taxon>Sneathiella</taxon>
    </lineage>
</organism>
<dbReference type="PANTHER" id="PTHR43884">
    <property type="entry name" value="ACYL-COA DEHYDROGENASE"/>
    <property type="match status" value="1"/>
</dbReference>
<dbReference type="Pfam" id="PF02770">
    <property type="entry name" value="Acyl-CoA_dh_M"/>
    <property type="match status" value="1"/>
</dbReference>
<keyword evidence="3 6" id="KW-0285">Flavoprotein</keyword>
<keyword evidence="5 6" id="KW-0560">Oxidoreductase</keyword>
<sequence length="564" mass="61568">MTMSEMVEAPGTILLDGLDGLCESALGAAESFKQQAIMAVADLTRGSNGRISAELVEANQYATHGLAWLATYVEALRETLNWSRHLAAEGKFGELEQLILQAGFSEYLNQITGGIPMSLGEIIRPQDLGMDDAAIAKFKTPEVLALIEAGYSAEVKERIAELVAEGMDTGHFGDPGLDETFSMIRDQFRRFANEEVMPYAHEWHLKDELIPMPVVEKMSELGVFGLTVPEEYDGLGLGKMSMCVVSEELSRGYIGVGSLGTRSEIAAELILTGGTEAQKEKWLSPIATGQILPTAVFTEPNTGSDLASLKTRAVKDGDVYKVTGNKTWITHAARADVMTMLVRTNPNEPGYKGLSMFLAEKPHMTEEEDFPADGMTGGEIEVLGYRGMKEYELGFDNFEIKAENLLGEEEGNGFKQLMQTFESARIQTAARALGVAQNAMELGLRYALDRVQFARPIIKFPRVAGKLAWMAVEIMMARQLTYASARAKDEGRRCDLEAGMAKLLGARVAWSTADNALQIHGGNGFALEYPISRVLCDARILNIFEGAGEIQAQVIARRLLEGAN</sequence>
<evidence type="ECO:0000256" key="4">
    <source>
        <dbReference type="ARBA" id="ARBA00022827"/>
    </source>
</evidence>
<dbReference type="SUPFAM" id="SSF47203">
    <property type="entry name" value="Acyl-CoA dehydrogenase C-terminal domain-like"/>
    <property type="match status" value="1"/>
</dbReference>
<comment type="cofactor">
    <cofactor evidence="1 6">
        <name>FAD</name>
        <dbReference type="ChEBI" id="CHEBI:57692"/>
    </cofactor>
</comment>
<dbReference type="Pfam" id="PF02771">
    <property type="entry name" value="Acyl-CoA_dh_N"/>
    <property type="match status" value="1"/>
</dbReference>
<comment type="caution">
    <text evidence="10">The sequence shown here is derived from an EMBL/GenBank/DDBJ whole genome shotgun (WGS) entry which is preliminary data.</text>
</comment>
<comment type="similarity">
    <text evidence="2 6">Belongs to the acyl-CoA dehydrogenase family.</text>
</comment>
<protein>
    <submittedName>
        <fullName evidence="10">Acyl-CoA/acyl-ACP dehydrogenase</fullName>
    </submittedName>
</protein>
<dbReference type="Pfam" id="PF00441">
    <property type="entry name" value="Acyl-CoA_dh_1"/>
    <property type="match status" value="1"/>
</dbReference>
<dbReference type="SUPFAM" id="SSF56645">
    <property type="entry name" value="Acyl-CoA dehydrogenase NM domain-like"/>
    <property type="match status" value="1"/>
</dbReference>
<evidence type="ECO:0000259" key="9">
    <source>
        <dbReference type="Pfam" id="PF02771"/>
    </source>
</evidence>
<evidence type="ECO:0000259" key="7">
    <source>
        <dbReference type="Pfam" id="PF00441"/>
    </source>
</evidence>
<feature type="domain" description="Acyl-CoA dehydrogenase/oxidase C-terminal" evidence="7">
    <location>
        <begin position="411"/>
        <end position="560"/>
    </location>
</feature>
<evidence type="ECO:0000313" key="11">
    <source>
        <dbReference type="Proteomes" id="UP000664761"/>
    </source>
</evidence>
<name>A0ABS3F336_9PROT</name>
<keyword evidence="11" id="KW-1185">Reference proteome</keyword>
<evidence type="ECO:0000256" key="1">
    <source>
        <dbReference type="ARBA" id="ARBA00001974"/>
    </source>
</evidence>
<dbReference type="InterPro" id="IPR009075">
    <property type="entry name" value="AcylCo_DH/oxidase_C"/>
</dbReference>
<dbReference type="EMBL" id="JAFLNC010000001">
    <property type="protein sequence ID" value="MBO0332930.1"/>
    <property type="molecule type" value="Genomic_DNA"/>
</dbReference>
<evidence type="ECO:0000256" key="2">
    <source>
        <dbReference type="ARBA" id="ARBA00009347"/>
    </source>
</evidence>
<gene>
    <name evidence="10" type="ORF">J0X12_04855</name>
</gene>
<keyword evidence="4 6" id="KW-0274">FAD</keyword>
<dbReference type="InterPro" id="IPR006089">
    <property type="entry name" value="Acyl-CoA_DH_CS"/>
</dbReference>
<feature type="domain" description="Acyl-CoA oxidase/dehydrogenase middle" evidence="8">
    <location>
        <begin position="296"/>
        <end position="397"/>
    </location>
</feature>
<dbReference type="InterPro" id="IPR009100">
    <property type="entry name" value="AcylCoA_DH/oxidase_NM_dom_sf"/>
</dbReference>
<feature type="domain" description="Acyl-CoA dehydrogenase/oxidase N-terminal" evidence="9">
    <location>
        <begin position="179"/>
        <end position="290"/>
    </location>
</feature>
<accession>A0ABS3F336</accession>
<dbReference type="Gene3D" id="1.10.540.10">
    <property type="entry name" value="Acyl-CoA dehydrogenase/oxidase, N-terminal domain"/>
    <property type="match status" value="1"/>
</dbReference>
<evidence type="ECO:0000259" key="8">
    <source>
        <dbReference type="Pfam" id="PF02770"/>
    </source>
</evidence>
<proteinExistence type="inferred from homology"/>
<evidence type="ECO:0000256" key="5">
    <source>
        <dbReference type="ARBA" id="ARBA00023002"/>
    </source>
</evidence>
<dbReference type="PANTHER" id="PTHR43884:SF25">
    <property type="entry name" value="ACYL-COA DEHYDROGENASE YDBM-RELATED"/>
    <property type="match status" value="1"/>
</dbReference>
<evidence type="ECO:0000256" key="6">
    <source>
        <dbReference type="RuleBase" id="RU362125"/>
    </source>
</evidence>
<dbReference type="Proteomes" id="UP000664761">
    <property type="component" value="Unassembled WGS sequence"/>
</dbReference>
<dbReference type="InterPro" id="IPR006091">
    <property type="entry name" value="Acyl-CoA_Oxase/DH_mid-dom"/>
</dbReference>
<evidence type="ECO:0000256" key="3">
    <source>
        <dbReference type="ARBA" id="ARBA00022630"/>
    </source>
</evidence>